<sequence>MTCTDRQHIVHQCDGLRWRFGTAGKGADHGLTTGVSGVGLPNRDYNERPVSGRMEWVTRLHLPTPKMVATDVDGTLIDEREQVTPRTRAAVAALIADGVPFVLATGRPPRWIDPVVDGLGYAPLCVCGNGAVIYDSASDRILHTSTLDVESLAWIADLAERVLPGCGLAAERVGESAHDAATPQFVSSPEYEHAWLNPDDTQVARREVFAAPAIKMLIRLRGAASADMRAILEPELSGRADITYSTDNGLIELSSPGVSKASGLATVAQRLGVQHATIVAFGDMPNDVPMLRMVGHGVAMANAHPEAQAAADEITGTNAADGVAQVLERWWTS</sequence>
<dbReference type="CDD" id="cd07516">
    <property type="entry name" value="HAD_Pase"/>
    <property type="match status" value="1"/>
</dbReference>
<dbReference type="NCBIfam" id="TIGR00099">
    <property type="entry name" value="Cof-subfamily"/>
    <property type="match status" value="1"/>
</dbReference>
<gene>
    <name evidence="1" type="ORF">DFR68_108262</name>
</gene>
<dbReference type="InterPro" id="IPR006379">
    <property type="entry name" value="HAD-SF_hydro_IIB"/>
</dbReference>
<name>A0A370GY64_9NOCA</name>
<dbReference type="PANTHER" id="PTHR10000:SF8">
    <property type="entry name" value="HAD SUPERFAMILY HYDROLASE-LIKE, TYPE 3"/>
    <property type="match status" value="1"/>
</dbReference>
<dbReference type="GO" id="GO:0000287">
    <property type="term" value="F:magnesium ion binding"/>
    <property type="evidence" value="ECO:0007669"/>
    <property type="project" value="TreeGrafter"/>
</dbReference>
<accession>A0A370GY64</accession>
<dbReference type="AlphaFoldDB" id="A0A370GY64"/>
<protein>
    <recommendedName>
        <fullName evidence="3">Cof subfamily protein (Haloacid dehalogenase superfamily)/HAD superfamily hydrolase (TIGR01484 family)</fullName>
    </recommendedName>
</protein>
<dbReference type="InterPro" id="IPR036412">
    <property type="entry name" value="HAD-like_sf"/>
</dbReference>
<dbReference type="PANTHER" id="PTHR10000">
    <property type="entry name" value="PHOSPHOSERINE PHOSPHATASE"/>
    <property type="match status" value="1"/>
</dbReference>
<proteinExistence type="predicted"/>
<dbReference type="Pfam" id="PF08282">
    <property type="entry name" value="Hydrolase_3"/>
    <property type="match status" value="1"/>
</dbReference>
<dbReference type="SUPFAM" id="SSF56784">
    <property type="entry name" value="HAD-like"/>
    <property type="match status" value="1"/>
</dbReference>
<dbReference type="SFLD" id="SFLDG01140">
    <property type="entry name" value="C2.B:_Phosphomannomutase_and_P"/>
    <property type="match status" value="1"/>
</dbReference>
<evidence type="ECO:0008006" key="3">
    <source>
        <dbReference type="Google" id="ProtNLM"/>
    </source>
</evidence>
<evidence type="ECO:0000313" key="2">
    <source>
        <dbReference type="Proteomes" id="UP000255355"/>
    </source>
</evidence>
<keyword evidence="2" id="KW-1185">Reference proteome</keyword>
<reference evidence="1 2" key="1">
    <citation type="submission" date="2018-07" db="EMBL/GenBank/DDBJ databases">
        <title>Genomic Encyclopedia of Type Strains, Phase IV (KMG-IV): sequencing the most valuable type-strain genomes for metagenomic binning, comparative biology and taxonomic classification.</title>
        <authorList>
            <person name="Goeker M."/>
        </authorList>
    </citation>
    <scope>NUCLEOTIDE SEQUENCE [LARGE SCALE GENOMIC DNA]</scope>
    <source>
        <strain evidence="1 2">DSM 44952</strain>
    </source>
</reference>
<dbReference type="STRING" id="1210089.GCA_001613165_07048"/>
<dbReference type="NCBIfam" id="TIGR01484">
    <property type="entry name" value="HAD-SF-IIB"/>
    <property type="match status" value="1"/>
</dbReference>
<dbReference type="Gene3D" id="3.40.50.1000">
    <property type="entry name" value="HAD superfamily/HAD-like"/>
    <property type="match status" value="1"/>
</dbReference>
<dbReference type="InterPro" id="IPR000150">
    <property type="entry name" value="Cof"/>
</dbReference>
<organism evidence="1 2">
    <name type="scientific">Nocardia mexicana</name>
    <dbReference type="NCBI Taxonomy" id="279262"/>
    <lineage>
        <taxon>Bacteria</taxon>
        <taxon>Bacillati</taxon>
        <taxon>Actinomycetota</taxon>
        <taxon>Actinomycetes</taxon>
        <taxon>Mycobacteriales</taxon>
        <taxon>Nocardiaceae</taxon>
        <taxon>Nocardia</taxon>
    </lineage>
</organism>
<evidence type="ECO:0000313" key="1">
    <source>
        <dbReference type="EMBL" id="RDI48429.1"/>
    </source>
</evidence>
<comment type="caution">
    <text evidence="1">The sequence shown here is derived from an EMBL/GenBank/DDBJ whole genome shotgun (WGS) entry which is preliminary data.</text>
</comment>
<dbReference type="Gene3D" id="3.30.1240.10">
    <property type="match status" value="1"/>
</dbReference>
<dbReference type="GO" id="GO:0016791">
    <property type="term" value="F:phosphatase activity"/>
    <property type="evidence" value="ECO:0007669"/>
    <property type="project" value="TreeGrafter"/>
</dbReference>
<dbReference type="Proteomes" id="UP000255355">
    <property type="component" value="Unassembled WGS sequence"/>
</dbReference>
<dbReference type="GO" id="GO:0005829">
    <property type="term" value="C:cytosol"/>
    <property type="evidence" value="ECO:0007669"/>
    <property type="project" value="TreeGrafter"/>
</dbReference>
<dbReference type="SFLD" id="SFLDS00003">
    <property type="entry name" value="Haloacid_Dehalogenase"/>
    <property type="match status" value="1"/>
</dbReference>
<dbReference type="InterPro" id="IPR023214">
    <property type="entry name" value="HAD_sf"/>
</dbReference>
<dbReference type="EMBL" id="QQAZ01000008">
    <property type="protein sequence ID" value="RDI48429.1"/>
    <property type="molecule type" value="Genomic_DNA"/>
</dbReference>